<dbReference type="RefSeq" id="WP_156329093.1">
    <property type="nucleotide sequence ID" value="NZ_CACRSW010000026.1"/>
</dbReference>
<name>A0A6N2TFB0_9FIRM</name>
<organism evidence="5">
    <name type="scientific">Anaerococcus vaginalis</name>
    <dbReference type="NCBI Taxonomy" id="33037"/>
    <lineage>
        <taxon>Bacteria</taxon>
        <taxon>Bacillati</taxon>
        <taxon>Bacillota</taxon>
        <taxon>Tissierellia</taxon>
        <taxon>Tissierellales</taxon>
        <taxon>Peptoniphilaceae</taxon>
        <taxon>Anaerococcus</taxon>
    </lineage>
</organism>
<comment type="pathway">
    <text evidence="4">Quinol/quinone metabolism; menaquinone biosynthesis; menaquinol from 1,4-dihydroxy-2-naphthoate: step 2/2.</text>
</comment>
<reference evidence="5" key="1">
    <citation type="submission" date="2019-11" db="EMBL/GenBank/DDBJ databases">
        <authorList>
            <person name="Feng L."/>
        </authorList>
    </citation>
    <scope>NUCLEOTIDE SEQUENCE</scope>
    <source>
        <strain evidence="5">AvaginalisLFYP127</strain>
    </source>
</reference>
<feature type="binding site" evidence="4">
    <location>
        <begin position="102"/>
        <end position="103"/>
    </location>
    <ligand>
        <name>S-adenosyl-L-methionine</name>
        <dbReference type="ChEBI" id="CHEBI:59789"/>
    </ligand>
</feature>
<dbReference type="GO" id="GO:0043770">
    <property type="term" value="F:demethylmenaquinone methyltransferase activity"/>
    <property type="evidence" value="ECO:0007669"/>
    <property type="project" value="UniProtKB-UniRule"/>
</dbReference>
<comment type="function">
    <text evidence="4">Methyltransferase required for the conversion of demethylmenaquinol (DMKH2) to menaquinol (MKH2).</text>
</comment>
<feature type="binding site" evidence="4">
    <location>
        <position position="119"/>
    </location>
    <ligand>
        <name>S-adenosyl-L-methionine</name>
        <dbReference type="ChEBI" id="CHEBI:59789"/>
    </ligand>
</feature>
<comment type="similarity">
    <text evidence="4">Belongs to the class I-like SAM-binding methyltransferase superfamily. MenG/UbiE family.</text>
</comment>
<dbReference type="GO" id="GO:0009234">
    <property type="term" value="P:menaquinone biosynthetic process"/>
    <property type="evidence" value="ECO:0007669"/>
    <property type="project" value="UniProtKB-UniRule"/>
</dbReference>
<dbReference type="InterPro" id="IPR023576">
    <property type="entry name" value="UbiE/COQ5_MeTrFase_CS"/>
</dbReference>
<feature type="binding site" evidence="4">
    <location>
        <position position="58"/>
    </location>
    <ligand>
        <name>S-adenosyl-L-methionine</name>
        <dbReference type="ChEBI" id="CHEBI:59789"/>
    </ligand>
</feature>
<comment type="catalytic activity">
    <reaction evidence="4">
        <text>a 2-demethylmenaquinol + S-adenosyl-L-methionine = a menaquinol + S-adenosyl-L-homocysteine + H(+)</text>
        <dbReference type="Rhea" id="RHEA:42640"/>
        <dbReference type="Rhea" id="RHEA-COMP:9539"/>
        <dbReference type="Rhea" id="RHEA-COMP:9563"/>
        <dbReference type="ChEBI" id="CHEBI:15378"/>
        <dbReference type="ChEBI" id="CHEBI:18151"/>
        <dbReference type="ChEBI" id="CHEBI:55437"/>
        <dbReference type="ChEBI" id="CHEBI:57856"/>
        <dbReference type="ChEBI" id="CHEBI:59789"/>
        <dbReference type="EC" id="2.1.1.163"/>
    </reaction>
</comment>
<dbReference type="HAMAP" id="MF_01813">
    <property type="entry name" value="MenG_UbiE_methyltr"/>
    <property type="match status" value="1"/>
</dbReference>
<dbReference type="PROSITE" id="PS01183">
    <property type="entry name" value="UBIE_1"/>
    <property type="match status" value="1"/>
</dbReference>
<evidence type="ECO:0000256" key="1">
    <source>
        <dbReference type="ARBA" id="ARBA00022603"/>
    </source>
</evidence>
<dbReference type="SUPFAM" id="SSF53335">
    <property type="entry name" value="S-adenosyl-L-methionine-dependent methyltransferases"/>
    <property type="match status" value="1"/>
</dbReference>
<dbReference type="NCBIfam" id="TIGR01934">
    <property type="entry name" value="MenG_MenH_UbiE"/>
    <property type="match status" value="1"/>
</dbReference>
<gene>
    <name evidence="5" type="primary">ubiE</name>
    <name evidence="4" type="synonym">menG</name>
    <name evidence="5" type="ORF">AVLFYP127_00539</name>
</gene>
<evidence type="ECO:0000256" key="2">
    <source>
        <dbReference type="ARBA" id="ARBA00022679"/>
    </source>
</evidence>
<evidence type="ECO:0000313" key="5">
    <source>
        <dbReference type="EMBL" id="VYT02336.1"/>
    </source>
</evidence>
<dbReference type="PROSITE" id="PS51608">
    <property type="entry name" value="SAM_MT_UBIE"/>
    <property type="match status" value="1"/>
</dbReference>
<dbReference type="CDD" id="cd02440">
    <property type="entry name" value="AdoMet_MTases"/>
    <property type="match status" value="1"/>
</dbReference>
<keyword evidence="3 4" id="KW-0949">S-adenosyl-L-methionine</keyword>
<dbReference type="PANTHER" id="PTHR43591">
    <property type="entry name" value="METHYLTRANSFERASE"/>
    <property type="match status" value="1"/>
</dbReference>
<proteinExistence type="inferred from homology"/>
<dbReference type="EC" id="2.1.1.163" evidence="4"/>
<keyword evidence="1 4" id="KW-0489">Methyltransferase</keyword>
<evidence type="ECO:0000256" key="3">
    <source>
        <dbReference type="ARBA" id="ARBA00022691"/>
    </source>
</evidence>
<dbReference type="AlphaFoldDB" id="A0A6N2TFB0"/>
<dbReference type="InterPro" id="IPR004033">
    <property type="entry name" value="UbiE/COQ5_MeTrFase"/>
</dbReference>
<accession>A0A6N2TFB0</accession>
<dbReference type="EMBL" id="CACRSW010000026">
    <property type="protein sequence ID" value="VYT02336.1"/>
    <property type="molecule type" value="Genomic_DNA"/>
</dbReference>
<dbReference type="Pfam" id="PF01209">
    <property type="entry name" value="Ubie_methyltran"/>
    <property type="match status" value="1"/>
</dbReference>
<dbReference type="Gene3D" id="3.40.50.150">
    <property type="entry name" value="Vaccinia Virus protein VP39"/>
    <property type="match status" value="1"/>
</dbReference>
<dbReference type="InterPro" id="IPR029063">
    <property type="entry name" value="SAM-dependent_MTases_sf"/>
</dbReference>
<keyword evidence="2 4" id="KW-0808">Transferase</keyword>
<protein>
    <recommendedName>
        <fullName evidence="4">Demethylmenaquinone methyltransferase</fullName>
        <ecNumber evidence="4">2.1.1.163</ecNumber>
    </recommendedName>
</protein>
<evidence type="ECO:0000256" key="4">
    <source>
        <dbReference type="HAMAP-Rule" id="MF_01813"/>
    </source>
</evidence>
<dbReference type="UniPathway" id="UPA00079">
    <property type="reaction ID" value="UER00169"/>
</dbReference>
<dbReference type="GO" id="GO:0032259">
    <property type="term" value="P:methylation"/>
    <property type="evidence" value="ECO:0007669"/>
    <property type="project" value="UniProtKB-KW"/>
</dbReference>
<sequence>MEKSKKVYEIFQKISPYYDKANDRISLGLQKSWKETLVKDILKNIKNDEKVLDVCCGTGDIAIEIAEKSDAKVVGVDFSENMLRISKEKSKKINNITLLKADAKNIPYENSTFDYVTISFGLRNTDDYEKVINEMVRVGKKGIYILDSFPVENKIIKPFYKLFFKYLMPVLGGGIRRYKDYMWLYESTKNFISPNEIIKICERFGVENIEVKKMLFGACVMIKGQKL</sequence>
<dbReference type="PANTHER" id="PTHR43591:SF24">
    <property type="entry name" value="2-METHOXY-6-POLYPRENYL-1,4-BENZOQUINOL METHYLASE, MITOCHONDRIAL"/>
    <property type="match status" value="1"/>
</dbReference>
<keyword evidence="4" id="KW-0474">Menaquinone biosynthesis</keyword>
<feature type="binding site" evidence="4">
    <location>
        <position position="77"/>
    </location>
    <ligand>
        <name>S-adenosyl-L-methionine</name>
        <dbReference type="ChEBI" id="CHEBI:59789"/>
    </ligand>
</feature>